<dbReference type="EMBL" id="FOUI01000003">
    <property type="protein sequence ID" value="SFM29779.1"/>
    <property type="molecule type" value="Genomic_DNA"/>
</dbReference>
<evidence type="ECO:0000256" key="2">
    <source>
        <dbReference type="ARBA" id="ARBA00022840"/>
    </source>
</evidence>
<keyword evidence="4 8" id="KW-0238">DNA-binding</keyword>
<dbReference type="SUPFAM" id="SSF55785">
    <property type="entry name" value="PYP-like sensor domain (PAS domain)"/>
    <property type="match status" value="1"/>
</dbReference>
<evidence type="ECO:0000259" key="7">
    <source>
        <dbReference type="PROSITE" id="PS50112"/>
    </source>
</evidence>
<name>A0A1I4PPX0_9GAMM</name>
<dbReference type="Proteomes" id="UP000243629">
    <property type="component" value="Unassembled WGS sequence"/>
</dbReference>
<dbReference type="InterPro" id="IPR025943">
    <property type="entry name" value="Sigma_54_int_dom_ATP-bd_2"/>
</dbReference>
<organism evidence="8 9">
    <name type="scientific">Halopseudomonas yangmingensis</name>
    <dbReference type="NCBI Taxonomy" id="1720063"/>
    <lineage>
        <taxon>Bacteria</taxon>
        <taxon>Pseudomonadati</taxon>
        <taxon>Pseudomonadota</taxon>
        <taxon>Gammaproteobacteria</taxon>
        <taxon>Pseudomonadales</taxon>
        <taxon>Pseudomonadaceae</taxon>
        <taxon>Halopseudomonas</taxon>
    </lineage>
</organism>
<dbReference type="InterPro" id="IPR000014">
    <property type="entry name" value="PAS"/>
</dbReference>
<dbReference type="Pfam" id="PF25601">
    <property type="entry name" value="AAA_lid_14"/>
    <property type="match status" value="1"/>
</dbReference>
<dbReference type="Pfam" id="PF13188">
    <property type="entry name" value="PAS_8"/>
    <property type="match status" value="1"/>
</dbReference>
<keyword evidence="9" id="KW-1185">Reference proteome</keyword>
<dbReference type="PANTHER" id="PTHR32071:SF21">
    <property type="entry name" value="TRANSCRIPTIONAL REGULATORY PROTEIN FLGR"/>
    <property type="match status" value="1"/>
</dbReference>
<dbReference type="FunFam" id="3.40.50.300:FF:000006">
    <property type="entry name" value="DNA-binding transcriptional regulator NtrC"/>
    <property type="match status" value="1"/>
</dbReference>
<dbReference type="PROSITE" id="PS00675">
    <property type="entry name" value="SIGMA54_INTERACT_1"/>
    <property type="match status" value="1"/>
</dbReference>
<dbReference type="PROSITE" id="PS50045">
    <property type="entry name" value="SIGMA54_INTERACT_4"/>
    <property type="match status" value="1"/>
</dbReference>
<dbReference type="OrthoDB" id="9804019at2"/>
<dbReference type="InterPro" id="IPR009057">
    <property type="entry name" value="Homeodomain-like_sf"/>
</dbReference>
<keyword evidence="5" id="KW-0804">Transcription</keyword>
<dbReference type="InterPro" id="IPR003593">
    <property type="entry name" value="AAA+_ATPase"/>
</dbReference>
<evidence type="ECO:0000256" key="3">
    <source>
        <dbReference type="ARBA" id="ARBA00023015"/>
    </source>
</evidence>
<evidence type="ECO:0000313" key="9">
    <source>
        <dbReference type="Proteomes" id="UP000243629"/>
    </source>
</evidence>
<keyword evidence="1" id="KW-0547">Nucleotide-binding</keyword>
<feature type="domain" description="PAS" evidence="7">
    <location>
        <begin position="70"/>
        <end position="106"/>
    </location>
</feature>
<reference evidence="9" key="1">
    <citation type="submission" date="2016-10" db="EMBL/GenBank/DDBJ databases">
        <authorList>
            <person name="Varghese N."/>
            <person name="Submissions S."/>
        </authorList>
    </citation>
    <scope>NUCLEOTIDE SEQUENCE [LARGE SCALE GENOMIC DNA]</scope>
    <source>
        <strain evidence="9">DSM 24213</strain>
    </source>
</reference>
<dbReference type="SMART" id="SM00091">
    <property type="entry name" value="PAS"/>
    <property type="match status" value="1"/>
</dbReference>
<dbReference type="AlphaFoldDB" id="A0A1I4PPX0"/>
<keyword evidence="3" id="KW-0805">Transcription regulation</keyword>
<dbReference type="PROSITE" id="PS00688">
    <property type="entry name" value="SIGMA54_INTERACT_3"/>
    <property type="match status" value="1"/>
</dbReference>
<dbReference type="RefSeq" id="WP_093473173.1">
    <property type="nucleotide sequence ID" value="NZ_FOUI01000003.1"/>
</dbReference>
<keyword evidence="2" id="KW-0067">ATP-binding</keyword>
<gene>
    <name evidence="8" type="ORF">SAMN05216217_1035</name>
</gene>
<dbReference type="PROSITE" id="PS00676">
    <property type="entry name" value="SIGMA54_INTERACT_2"/>
    <property type="match status" value="1"/>
</dbReference>
<dbReference type="GO" id="GO:0043565">
    <property type="term" value="F:sequence-specific DNA binding"/>
    <property type="evidence" value="ECO:0007669"/>
    <property type="project" value="InterPro"/>
</dbReference>
<dbReference type="PANTHER" id="PTHR32071">
    <property type="entry name" value="TRANSCRIPTIONAL REGULATORY PROTEIN"/>
    <property type="match status" value="1"/>
</dbReference>
<dbReference type="SUPFAM" id="SSF52540">
    <property type="entry name" value="P-loop containing nucleoside triphosphate hydrolases"/>
    <property type="match status" value="1"/>
</dbReference>
<dbReference type="InterPro" id="IPR025662">
    <property type="entry name" value="Sigma_54_int_dom_ATP-bd_1"/>
</dbReference>
<sequence>MSAPSNPALSAATTTADADRLRQEQLRLAQVSARLEDSEQLLALQVQRLHAELAGSREARAREQAEKARLADRLQSVLDLLPAGVIVLDGRGRVAEANPAAHRLLGEPLLGELWRDLVQQRFAEAAADGQWLQLNSGLRVSLATCPLAGEPGQLVLLNAIEALRRLPARALEADAPVACEPSSVQLLALAARIARSEATVLICGESGTGKEVLARYIHQQSARAAQPFVAINCAAIPESMLEGMLFGHEKGAFTGALSSQPGKFEQANGGTLLLDEISEMSPALQAKLLRVLQEREVERIGGRRPVSLDLRVLATSNRDLQAEVAAGRFREDLYYRLAVFVLQWQPLRQRPGDILPLAAQLLQRHVRRLGQADVPLSAAAREALLRHDWPGNVRELDNALQRAAVLQQGGEVQVADLCLQGLPVVETLACAAVPSVQAGQPRCLPADVPLGDGVRQREFELIAQVMRELDGRRAEVARRLDISPRTLRYKLAQMREAGWPEFN</sequence>
<dbReference type="InterPro" id="IPR058031">
    <property type="entry name" value="AAA_lid_NorR"/>
</dbReference>
<proteinExistence type="predicted"/>
<dbReference type="GO" id="GO:0006355">
    <property type="term" value="P:regulation of DNA-templated transcription"/>
    <property type="evidence" value="ECO:0007669"/>
    <property type="project" value="InterPro"/>
</dbReference>
<dbReference type="InterPro" id="IPR027417">
    <property type="entry name" value="P-loop_NTPase"/>
</dbReference>
<dbReference type="Gene3D" id="1.10.8.60">
    <property type="match status" value="1"/>
</dbReference>
<evidence type="ECO:0000313" key="8">
    <source>
        <dbReference type="EMBL" id="SFM29779.1"/>
    </source>
</evidence>
<dbReference type="InterPro" id="IPR035965">
    <property type="entry name" value="PAS-like_dom_sf"/>
</dbReference>
<dbReference type="InterPro" id="IPR002078">
    <property type="entry name" value="Sigma_54_int"/>
</dbReference>
<dbReference type="PROSITE" id="PS50112">
    <property type="entry name" value="PAS"/>
    <property type="match status" value="1"/>
</dbReference>
<dbReference type="GO" id="GO:0005524">
    <property type="term" value="F:ATP binding"/>
    <property type="evidence" value="ECO:0007669"/>
    <property type="project" value="UniProtKB-KW"/>
</dbReference>
<feature type="domain" description="Sigma-54 factor interaction" evidence="6">
    <location>
        <begin position="176"/>
        <end position="405"/>
    </location>
</feature>
<dbReference type="Pfam" id="PF00158">
    <property type="entry name" value="Sigma54_activat"/>
    <property type="match status" value="1"/>
</dbReference>
<evidence type="ECO:0000256" key="4">
    <source>
        <dbReference type="ARBA" id="ARBA00023125"/>
    </source>
</evidence>
<protein>
    <submittedName>
        <fullName evidence="8">Transcriptional regulator containing PAS, AAA-type ATPase, and DNA-binding Fis domains</fullName>
    </submittedName>
</protein>
<evidence type="ECO:0000256" key="1">
    <source>
        <dbReference type="ARBA" id="ARBA00022741"/>
    </source>
</evidence>
<accession>A0A1I4PPX0</accession>
<dbReference type="Gene3D" id="3.40.50.300">
    <property type="entry name" value="P-loop containing nucleotide triphosphate hydrolases"/>
    <property type="match status" value="1"/>
</dbReference>
<dbReference type="SUPFAM" id="SSF46689">
    <property type="entry name" value="Homeodomain-like"/>
    <property type="match status" value="1"/>
</dbReference>
<dbReference type="InterPro" id="IPR025944">
    <property type="entry name" value="Sigma_54_int_dom_CS"/>
</dbReference>
<dbReference type="SMART" id="SM00382">
    <property type="entry name" value="AAA"/>
    <property type="match status" value="1"/>
</dbReference>
<dbReference type="Gene3D" id="3.30.450.20">
    <property type="entry name" value="PAS domain"/>
    <property type="match status" value="1"/>
</dbReference>
<evidence type="ECO:0000256" key="5">
    <source>
        <dbReference type="ARBA" id="ARBA00023163"/>
    </source>
</evidence>
<dbReference type="STRING" id="1720063.SAMN05216217_1035"/>
<dbReference type="Pfam" id="PF02954">
    <property type="entry name" value="HTH_8"/>
    <property type="match status" value="1"/>
</dbReference>
<dbReference type="Gene3D" id="1.10.10.60">
    <property type="entry name" value="Homeodomain-like"/>
    <property type="match status" value="1"/>
</dbReference>
<dbReference type="InterPro" id="IPR002197">
    <property type="entry name" value="HTH_Fis"/>
</dbReference>
<evidence type="ECO:0000259" key="6">
    <source>
        <dbReference type="PROSITE" id="PS50045"/>
    </source>
</evidence>
<dbReference type="CDD" id="cd00009">
    <property type="entry name" value="AAA"/>
    <property type="match status" value="1"/>
</dbReference>